<evidence type="ECO:0000313" key="1">
    <source>
        <dbReference type="EMBL" id="GBL74295.1"/>
    </source>
</evidence>
<name>A0A4Y2A4J9_ARAVE</name>
<evidence type="ECO:0000313" key="2">
    <source>
        <dbReference type="Proteomes" id="UP000499080"/>
    </source>
</evidence>
<accession>A0A4Y2A4J9</accession>
<gene>
    <name evidence="1" type="ORF">AVEN_235287_1</name>
</gene>
<dbReference type="EMBL" id="BGPR01000005">
    <property type="protein sequence ID" value="GBL74295.1"/>
    <property type="molecule type" value="Genomic_DNA"/>
</dbReference>
<sequence>MIDILFLERTVAPQLILADGVVVFLWLSKNRKLVVPGLDLEAIWISVKLNRRKKMLLCVSHLPLMWTDFNDISVWHSDNPLVPEDKPHPALLYYNNVCYENDGDIANAFAAYFSPVSKPSTDFGGDDEYKSNCVGDLVKIDSVTYDDVVLAIRELKYFLTVGVDDIPSFIIKGCAEIFIYPLLVLSVVENKIISSCLEANKDYSYF</sequence>
<dbReference type="AlphaFoldDB" id="A0A4Y2A4J9"/>
<protein>
    <submittedName>
        <fullName evidence="1">Uncharacterized protein</fullName>
    </submittedName>
</protein>
<comment type="caution">
    <text evidence="1">The sequence shown here is derived from an EMBL/GenBank/DDBJ whole genome shotgun (WGS) entry which is preliminary data.</text>
</comment>
<reference evidence="1 2" key="1">
    <citation type="journal article" date="2019" name="Sci. Rep.">
        <title>Orb-weaving spider Araneus ventricosus genome elucidates the spidroin gene catalogue.</title>
        <authorList>
            <person name="Kono N."/>
            <person name="Nakamura H."/>
            <person name="Ohtoshi R."/>
            <person name="Moran D.A.P."/>
            <person name="Shinohara A."/>
            <person name="Yoshida Y."/>
            <person name="Fujiwara M."/>
            <person name="Mori M."/>
            <person name="Tomita M."/>
            <person name="Arakawa K."/>
        </authorList>
    </citation>
    <scope>NUCLEOTIDE SEQUENCE [LARGE SCALE GENOMIC DNA]</scope>
</reference>
<organism evidence="1 2">
    <name type="scientific">Araneus ventricosus</name>
    <name type="common">Orbweaver spider</name>
    <name type="synonym">Epeira ventricosa</name>
    <dbReference type="NCBI Taxonomy" id="182803"/>
    <lineage>
        <taxon>Eukaryota</taxon>
        <taxon>Metazoa</taxon>
        <taxon>Ecdysozoa</taxon>
        <taxon>Arthropoda</taxon>
        <taxon>Chelicerata</taxon>
        <taxon>Arachnida</taxon>
        <taxon>Araneae</taxon>
        <taxon>Araneomorphae</taxon>
        <taxon>Entelegynae</taxon>
        <taxon>Araneoidea</taxon>
        <taxon>Araneidae</taxon>
        <taxon>Araneus</taxon>
    </lineage>
</organism>
<keyword evidence="2" id="KW-1185">Reference proteome</keyword>
<proteinExistence type="predicted"/>
<dbReference type="Proteomes" id="UP000499080">
    <property type="component" value="Unassembled WGS sequence"/>
</dbReference>